<dbReference type="Proteomes" id="UP001202328">
    <property type="component" value="Unassembled WGS sequence"/>
</dbReference>
<keyword evidence="4" id="KW-1185">Reference proteome</keyword>
<dbReference type="AlphaFoldDB" id="A0AAD4SUV3"/>
<protein>
    <submittedName>
        <fullName evidence="3">Uncharacterized protein</fullName>
    </submittedName>
</protein>
<feature type="coiled-coil region" evidence="1">
    <location>
        <begin position="979"/>
        <end position="1013"/>
    </location>
</feature>
<accession>A0AAD4SUV3</accession>
<organism evidence="3 4">
    <name type="scientific">Papaver atlanticum</name>
    <dbReference type="NCBI Taxonomy" id="357466"/>
    <lineage>
        <taxon>Eukaryota</taxon>
        <taxon>Viridiplantae</taxon>
        <taxon>Streptophyta</taxon>
        <taxon>Embryophyta</taxon>
        <taxon>Tracheophyta</taxon>
        <taxon>Spermatophyta</taxon>
        <taxon>Magnoliopsida</taxon>
        <taxon>Ranunculales</taxon>
        <taxon>Papaveraceae</taxon>
        <taxon>Papaveroideae</taxon>
        <taxon>Papaver</taxon>
    </lineage>
</organism>
<evidence type="ECO:0000256" key="1">
    <source>
        <dbReference type="SAM" id="Coils"/>
    </source>
</evidence>
<sequence length="1042" mass="114660">MMNTGVVDNAFRPLDLSNFPPWHITVTVAGGETRHINIPYPMGNNVIGLPLGLSVPEVIAGHYEVLLRMVQGMRDLITGIVRDLAQCQQDAARFCQSANHYYYELEELKLRMGGNVAPVSSSTKRKLHKVSSSRKRKLGTEKSGLSETQAVCIEKPEHLPPPKSNDRPSIPGLLVQESVIEENMDELDDLPRCEDVPTSAALVCSDVQTEKVESVAGVVPVRQSVDASTLCTTAKCLTVDSTTVTISNSIDITPPLVASANVPGQGEDEGFEYDVPTEKVASVTGVMLVEEPVDASMTSTSANCLTADCTILTISTPIDITPTRIGDEWFEDVENMKSDGLPLASVKRSGSEDVPTSGASLICSKVKTEKVESVERALVVWKPVDATMTSTSANCQTGNCTALAISTPTDITLPLIVSTSVPSEVGDEWFEYVDSFRIPKVYADLYKKIFSKYGHIATKKVIRSNDDILHVCVTSLMKIVSAMETIRGVDLSVKLIESWEGDIGDAETLQFNIKWLRGIFNALKNSWKSSFKMDKEVEIREQVLDATQVKYAGLCLRKDELESELLKVKMDIRKFEAQISSERETIQLRPYCRLFFTFRAVQGVSLCFQPAHMTNNEIRPLDLGNFPPWNVIVTLAGGETRQINIPHPLGNPVIGLPLCERQAVCIEKSEHLPPPISNDTPSNPCLLVQESVIEENMDESDVLPRREDVPGSAALVCSDVQTEKVESFTGVVPVGESVDASVTCTSANCLTVDSTTLPISNSIDITPTLAASTNVSGQVEDEGFEYAENLKLDDLPLTSVKHSQGEDVTTDVRTEQVASIAGTSTSANCLTVDCTTLTISTPTDIIPSLVESTSVSSRVGDEWFECVENFKIPKVYADLYKKIFSKYGHMATKKVIKSNDDIILVCVTSLMKIASTMETIRGVDLSAVLLESWEGDIRDAETLQFNIKWLHEMLGRLQNSWNLSLSIDEEEVESHEQVLDAEQVKYVGLNSRKDELETELLAVKISIRKSEEKISSEREAIRKKMVMRYIFLFEPVLGNLFS</sequence>
<evidence type="ECO:0000313" key="3">
    <source>
        <dbReference type="EMBL" id="KAI3924800.1"/>
    </source>
</evidence>
<feature type="compositionally biased region" description="Basic and acidic residues" evidence="2">
    <location>
        <begin position="154"/>
        <end position="166"/>
    </location>
</feature>
<comment type="caution">
    <text evidence="3">The sequence shown here is derived from an EMBL/GenBank/DDBJ whole genome shotgun (WGS) entry which is preliminary data.</text>
</comment>
<gene>
    <name evidence="3" type="ORF">MKW98_031051</name>
</gene>
<keyword evidence="1" id="KW-0175">Coiled coil</keyword>
<dbReference type="EMBL" id="JAJJMB010008256">
    <property type="protein sequence ID" value="KAI3924800.1"/>
    <property type="molecule type" value="Genomic_DNA"/>
</dbReference>
<reference evidence="3" key="1">
    <citation type="submission" date="2022-04" db="EMBL/GenBank/DDBJ databases">
        <title>A functionally conserved STORR gene fusion in Papaver species that diverged 16.8 million years ago.</title>
        <authorList>
            <person name="Catania T."/>
        </authorList>
    </citation>
    <scope>NUCLEOTIDE SEQUENCE</scope>
    <source>
        <strain evidence="3">S-188037</strain>
    </source>
</reference>
<evidence type="ECO:0000256" key="2">
    <source>
        <dbReference type="SAM" id="MobiDB-lite"/>
    </source>
</evidence>
<name>A0AAD4SUV3_9MAGN</name>
<proteinExistence type="predicted"/>
<feature type="region of interest" description="Disordered" evidence="2">
    <location>
        <begin position="120"/>
        <end position="169"/>
    </location>
</feature>
<feature type="compositionally biased region" description="Basic residues" evidence="2">
    <location>
        <begin position="123"/>
        <end position="137"/>
    </location>
</feature>
<evidence type="ECO:0000313" key="4">
    <source>
        <dbReference type="Proteomes" id="UP001202328"/>
    </source>
</evidence>